<name>A0ABR1W4P2_9PEZI</name>
<organism evidence="1 2">
    <name type="scientific">Apiospora saccharicola</name>
    <dbReference type="NCBI Taxonomy" id="335842"/>
    <lineage>
        <taxon>Eukaryota</taxon>
        <taxon>Fungi</taxon>
        <taxon>Dikarya</taxon>
        <taxon>Ascomycota</taxon>
        <taxon>Pezizomycotina</taxon>
        <taxon>Sordariomycetes</taxon>
        <taxon>Xylariomycetidae</taxon>
        <taxon>Amphisphaeriales</taxon>
        <taxon>Apiosporaceae</taxon>
        <taxon>Apiospora</taxon>
    </lineage>
</organism>
<evidence type="ECO:0000313" key="2">
    <source>
        <dbReference type="Proteomes" id="UP001446871"/>
    </source>
</evidence>
<evidence type="ECO:0000313" key="1">
    <source>
        <dbReference type="EMBL" id="KAK8078022.1"/>
    </source>
</evidence>
<protein>
    <submittedName>
        <fullName evidence="1">Uncharacterized protein</fullName>
    </submittedName>
</protein>
<sequence length="108" mass="12224">MIVWRQIGPIFRLSSSVVTDNVTPTPEGAYGSHKLSTEIIINDMHRKGFVDAFIVRFLTKREFWLLSGDMKSLYTKLFIVSNGLLSDSCSITSQKTQRLPLQARSSML</sequence>
<comment type="caution">
    <text evidence="1">The sequence shown here is derived from an EMBL/GenBank/DDBJ whole genome shotgun (WGS) entry which is preliminary data.</text>
</comment>
<gene>
    <name evidence="1" type="ORF">PG996_004192</name>
</gene>
<proteinExistence type="predicted"/>
<dbReference type="Proteomes" id="UP001446871">
    <property type="component" value="Unassembled WGS sequence"/>
</dbReference>
<accession>A0ABR1W4P2</accession>
<dbReference type="EMBL" id="JAQQWM010000002">
    <property type="protein sequence ID" value="KAK8078022.1"/>
    <property type="molecule type" value="Genomic_DNA"/>
</dbReference>
<dbReference type="Gene3D" id="3.40.50.720">
    <property type="entry name" value="NAD(P)-binding Rossmann-like Domain"/>
    <property type="match status" value="1"/>
</dbReference>
<reference evidence="1 2" key="1">
    <citation type="submission" date="2023-01" db="EMBL/GenBank/DDBJ databases">
        <title>Analysis of 21 Apiospora genomes using comparative genomics revels a genus with tremendous synthesis potential of carbohydrate active enzymes and secondary metabolites.</title>
        <authorList>
            <person name="Sorensen T."/>
        </authorList>
    </citation>
    <scope>NUCLEOTIDE SEQUENCE [LARGE SCALE GENOMIC DNA]</scope>
    <source>
        <strain evidence="1 2">CBS 83171</strain>
    </source>
</reference>
<keyword evidence="2" id="KW-1185">Reference proteome</keyword>